<feature type="domain" description="Cytochrome c" evidence="7">
    <location>
        <begin position="366"/>
        <end position="498"/>
    </location>
</feature>
<feature type="signal peptide" evidence="6">
    <location>
        <begin position="1"/>
        <end position="23"/>
    </location>
</feature>
<dbReference type="RefSeq" id="WP_009540962.1">
    <property type="nucleotide sequence ID" value="NZ_ANHY01000012.1"/>
</dbReference>
<dbReference type="InterPro" id="IPR009056">
    <property type="entry name" value="Cyt_c-like_dom"/>
</dbReference>
<dbReference type="Proteomes" id="UP000009881">
    <property type="component" value="Unassembled WGS sequence"/>
</dbReference>
<evidence type="ECO:0000256" key="4">
    <source>
        <dbReference type="PROSITE-ProRule" id="PRU00433"/>
    </source>
</evidence>
<reference evidence="8 9" key="1">
    <citation type="journal article" date="2013" name="Genome Announc.">
        <title>Draft Genome Sequence of an Alphaproteobacterium, Caenispirillum salinarum AK4(T), Isolated from a Solar Saltern.</title>
        <authorList>
            <person name="Khatri I."/>
            <person name="Singh A."/>
            <person name="Korpole S."/>
            <person name="Pinnaka A.K."/>
            <person name="Subramanian S."/>
        </authorList>
    </citation>
    <scope>NUCLEOTIDE SEQUENCE [LARGE SCALE GENOMIC DNA]</scope>
    <source>
        <strain evidence="8 9">AK4</strain>
    </source>
</reference>
<dbReference type="AlphaFoldDB" id="K9HLN3"/>
<keyword evidence="6" id="KW-0732">Signal</keyword>
<dbReference type="EMBL" id="ANHY01000012">
    <property type="protein sequence ID" value="EKV29481.1"/>
    <property type="molecule type" value="Genomic_DNA"/>
</dbReference>
<dbReference type="Pfam" id="PF06537">
    <property type="entry name" value="DHOR"/>
    <property type="match status" value="1"/>
</dbReference>
<evidence type="ECO:0000256" key="5">
    <source>
        <dbReference type="SAM" id="MobiDB-lite"/>
    </source>
</evidence>
<dbReference type="InterPro" id="IPR036909">
    <property type="entry name" value="Cyt_c-like_dom_sf"/>
</dbReference>
<proteinExistence type="predicted"/>
<accession>K9HLN3</accession>
<keyword evidence="9" id="KW-1185">Reference proteome</keyword>
<evidence type="ECO:0000256" key="1">
    <source>
        <dbReference type="ARBA" id="ARBA00022617"/>
    </source>
</evidence>
<dbReference type="PANTHER" id="PTHR30600:SF4">
    <property type="entry name" value="CYTOCHROME C DOMAIN-CONTAINING PROTEIN"/>
    <property type="match status" value="1"/>
</dbReference>
<dbReference type="InterPro" id="IPR051395">
    <property type="entry name" value="Cytochrome_c_Peroxidase/MauG"/>
</dbReference>
<dbReference type="SUPFAM" id="SSF46626">
    <property type="entry name" value="Cytochrome c"/>
    <property type="match status" value="1"/>
</dbReference>
<evidence type="ECO:0000313" key="8">
    <source>
        <dbReference type="EMBL" id="EKV29481.1"/>
    </source>
</evidence>
<evidence type="ECO:0000256" key="3">
    <source>
        <dbReference type="ARBA" id="ARBA00023004"/>
    </source>
</evidence>
<keyword evidence="3 4" id="KW-0408">Iron</keyword>
<feature type="region of interest" description="Disordered" evidence="5">
    <location>
        <begin position="29"/>
        <end position="64"/>
    </location>
</feature>
<dbReference type="PIRSF" id="PIRSF028099">
    <property type="entry name" value="DUF1111"/>
    <property type="match status" value="1"/>
</dbReference>
<dbReference type="eggNOG" id="COG3488">
    <property type="taxonomic scope" value="Bacteria"/>
</dbReference>
<evidence type="ECO:0000256" key="6">
    <source>
        <dbReference type="SAM" id="SignalP"/>
    </source>
</evidence>
<name>K9HLN3_9PROT</name>
<dbReference type="GO" id="GO:0004130">
    <property type="term" value="F:cytochrome-c peroxidase activity"/>
    <property type="evidence" value="ECO:0007669"/>
    <property type="project" value="TreeGrafter"/>
</dbReference>
<dbReference type="InterPro" id="IPR010538">
    <property type="entry name" value="DHOR"/>
</dbReference>
<keyword evidence="1 4" id="KW-0349">Heme</keyword>
<dbReference type="PANTHER" id="PTHR30600">
    <property type="entry name" value="CYTOCHROME C PEROXIDASE-RELATED"/>
    <property type="match status" value="1"/>
</dbReference>
<gene>
    <name evidence="8" type="ORF">C882_0303</name>
</gene>
<dbReference type="PROSITE" id="PS51007">
    <property type="entry name" value="CYTC"/>
    <property type="match status" value="1"/>
</dbReference>
<evidence type="ECO:0000313" key="9">
    <source>
        <dbReference type="Proteomes" id="UP000009881"/>
    </source>
</evidence>
<keyword evidence="2 4" id="KW-0479">Metal-binding</keyword>
<dbReference type="GO" id="GO:0046872">
    <property type="term" value="F:metal ion binding"/>
    <property type="evidence" value="ECO:0007669"/>
    <property type="project" value="UniProtKB-KW"/>
</dbReference>
<evidence type="ECO:0000259" key="7">
    <source>
        <dbReference type="PROSITE" id="PS51007"/>
    </source>
</evidence>
<dbReference type="GO" id="GO:0009055">
    <property type="term" value="F:electron transfer activity"/>
    <property type="evidence" value="ECO:0007669"/>
    <property type="project" value="InterPro"/>
</dbReference>
<feature type="chain" id="PRO_5003931784" evidence="6">
    <location>
        <begin position="24"/>
        <end position="498"/>
    </location>
</feature>
<dbReference type="STRING" id="1238182.C882_0303"/>
<dbReference type="Gene3D" id="1.10.760.10">
    <property type="entry name" value="Cytochrome c-like domain"/>
    <property type="match status" value="1"/>
</dbReference>
<sequence length="498" mass="53611">MKRFLTMLAVGAFAAAPLAAATADTAADDGRAGLAPTTDFSAPEPGEDRPGGDTTHTKRLDRNAFSHSSANMAFEREMNFKVGNGFFRRLWVSAPASTKAADGLGPLYNAKSCQRCHLKDGRGHPPAANHPDDVAESMFLRLSIPPQDDAQRKLLETHQATVIPDPVYGGQLQDLAIQGHAAEGRMHITYEEETVELSGGETASLRHPTYTVTDLGYGPMHPDVMISPRVAPQMIGLGLLEQVPAEQILALADPDDADGDGISGKPQWVTDPETGEVVLGRFGWKAGNPTIDAQAQGAFAGDMGISTPMKPAGSGECTSAQEPCIAAIHGGDEQYDGLEAHQQVTDLVLFYSRHLAVPARRDADDPQVLRGKGLFYGIGCASCHNPKFRTAADGPEPELRDQLIWPYTDMLLHDMGEGLADNRPEGEASGREWRTAPLWGIGLTETVSGHTNFLHDGRARNVTEAVLWHGGEAKAAREAFRTMPKEDRDALLRFVNSL</sequence>
<dbReference type="PATRIC" id="fig|1238182.3.peg.2518"/>
<dbReference type="GO" id="GO:0020037">
    <property type="term" value="F:heme binding"/>
    <property type="evidence" value="ECO:0007669"/>
    <property type="project" value="InterPro"/>
</dbReference>
<feature type="compositionally biased region" description="Basic and acidic residues" evidence="5">
    <location>
        <begin position="46"/>
        <end position="64"/>
    </location>
</feature>
<protein>
    <submittedName>
        <fullName evidence="8">Putative thiol oxidoreductase</fullName>
    </submittedName>
</protein>
<comment type="caution">
    <text evidence="8">The sequence shown here is derived from an EMBL/GenBank/DDBJ whole genome shotgun (WGS) entry which is preliminary data.</text>
</comment>
<dbReference type="OrthoDB" id="9805202at2"/>
<organism evidence="8 9">
    <name type="scientific">Caenispirillum salinarum AK4</name>
    <dbReference type="NCBI Taxonomy" id="1238182"/>
    <lineage>
        <taxon>Bacteria</taxon>
        <taxon>Pseudomonadati</taxon>
        <taxon>Pseudomonadota</taxon>
        <taxon>Alphaproteobacteria</taxon>
        <taxon>Rhodospirillales</taxon>
        <taxon>Novispirillaceae</taxon>
        <taxon>Caenispirillum</taxon>
    </lineage>
</organism>
<evidence type="ECO:0000256" key="2">
    <source>
        <dbReference type="ARBA" id="ARBA00022723"/>
    </source>
</evidence>